<feature type="compositionally biased region" description="Low complexity" evidence="1">
    <location>
        <begin position="129"/>
        <end position="140"/>
    </location>
</feature>
<evidence type="ECO:0000313" key="4">
    <source>
        <dbReference type="Proteomes" id="UP000663874"/>
    </source>
</evidence>
<dbReference type="EMBL" id="CAJOAX010000020">
    <property type="protein sequence ID" value="CAF3481930.1"/>
    <property type="molecule type" value="Genomic_DNA"/>
</dbReference>
<feature type="compositionally biased region" description="Low complexity" evidence="1">
    <location>
        <begin position="178"/>
        <end position="204"/>
    </location>
</feature>
<dbReference type="Proteomes" id="UP000663874">
    <property type="component" value="Unassembled WGS sequence"/>
</dbReference>
<proteinExistence type="predicted"/>
<name>A0A818L3Z9_9BILA</name>
<evidence type="ECO:0000256" key="1">
    <source>
        <dbReference type="SAM" id="MobiDB-lite"/>
    </source>
</evidence>
<accession>A0A818L3Z9</accession>
<feature type="compositionally biased region" description="Pro residues" evidence="1">
    <location>
        <begin position="205"/>
        <end position="217"/>
    </location>
</feature>
<feature type="region of interest" description="Disordered" evidence="1">
    <location>
        <begin position="129"/>
        <end position="217"/>
    </location>
</feature>
<protein>
    <submittedName>
        <fullName evidence="3">Uncharacterized protein</fullName>
    </submittedName>
</protein>
<gene>
    <name evidence="3" type="ORF">FNK824_LOCUS1671</name>
    <name evidence="2" type="ORF">OTI717_LOCUS581</name>
</gene>
<dbReference type="EMBL" id="CAJOBE010000089">
    <property type="protein sequence ID" value="CAF3565460.1"/>
    <property type="molecule type" value="Genomic_DNA"/>
</dbReference>
<reference evidence="3" key="1">
    <citation type="submission" date="2021-02" db="EMBL/GenBank/DDBJ databases">
        <authorList>
            <person name="Nowell W R."/>
        </authorList>
    </citation>
    <scope>NUCLEOTIDE SEQUENCE</scope>
</reference>
<organism evidence="3 4">
    <name type="scientific">Rotaria sordida</name>
    <dbReference type="NCBI Taxonomy" id="392033"/>
    <lineage>
        <taxon>Eukaryota</taxon>
        <taxon>Metazoa</taxon>
        <taxon>Spiralia</taxon>
        <taxon>Gnathifera</taxon>
        <taxon>Rotifera</taxon>
        <taxon>Eurotatoria</taxon>
        <taxon>Bdelloidea</taxon>
        <taxon>Philodinida</taxon>
        <taxon>Philodinidae</taxon>
        <taxon>Rotaria</taxon>
    </lineage>
</organism>
<sequence>MAIIRNFIPGEELSLISGNDTDDNYQENTVGELISFDSDHHAKHDFSSNNNLQSQPMDALFDENSFDPLHFSSQSVSNNTKTNNNNLLFDNHTQSTGSTFYIDPFNIAAPPPRQTDSPLNMFPTSLVNSTNSENNNNRSTFCHQQPHQFVPSRPPPPVPSVAASIPAPMPNNDSQRQLTLKNLSLNPKNNNNELMSDLLDLGDPGSPPPSPKFDPFG</sequence>
<evidence type="ECO:0000313" key="2">
    <source>
        <dbReference type="EMBL" id="CAF3481930.1"/>
    </source>
</evidence>
<evidence type="ECO:0000313" key="3">
    <source>
        <dbReference type="EMBL" id="CAF3565460.1"/>
    </source>
</evidence>
<comment type="caution">
    <text evidence="3">The sequence shown here is derived from an EMBL/GenBank/DDBJ whole genome shotgun (WGS) entry which is preliminary data.</text>
</comment>
<dbReference type="AlphaFoldDB" id="A0A818L3Z9"/>
<dbReference type="Proteomes" id="UP000663823">
    <property type="component" value="Unassembled WGS sequence"/>
</dbReference>